<reference evidence="8" key="2">
    <citation type="journal article" date="2023" name="IMA Fungus">
        <title>Comparative genomic study of the Penicillium genus elucidates a diverse pangenome and 15 lateral gene transfer events.</title>
        <authorList>
            <person name="Petersen C."/>
            <person name="Sorensen T."/>
            <person name="Nielsen M.R."/>
            <person name="Sondergaard T.E."/>
            <person name="Sorensen J.L."/>
            <person name="Fitzpatrick D.A."/>
            <person name="Frisvad J.C."/>
            <person name="Nielsen K.L."/>
        </authorList>
    </citation>
    <scope>NUCLEOTIDE SEQUENCE</scope>
    <source>
        <strain evidence="8">IBT 34128</strain>
    </source>
</reference>
<feature type="transmembrane region" description="Helical" evidence="7">
    <location>
        <begin position="195"/>
        <end position="217"/>
    </location>
</feature>
<dbReference type="InterPro" id="IPR045225">
    <property type="entry name" value="Uracil/uridine/allantoin_perm"/>
</dbReference>
<protein>
    <recommendedName>
        <fullName evidence="10">Allantoin permease</fullName>
    </recommendedName>
</protein>
<evidence type="ECO:0000313" key="9">
    <source>
        <dbReference type="Proteomes" id="UP001141434"/>
    </source>
</evidence>
<feature type="transmembrane region" description="Helical" evidence="7">
    <location>
        <begin position="141"/>
        <end position="161"/>
    </location>
</feature>
<dbReference type="AlphaFoldDB" id="A0A9W9F303"/>
<comment type="similarity">
    <text evidence="2">Belongs to the purine-cytosine permease (2.A.39) family.</text>
</comment>
<accession>A0A9W9F303</accession>
<organism evidence="8 9">
    <name type="scientific">Penicillium alfredii</name>
    <dbReference type="NCBI Taxonomy" id="1506179"/>
    <lineage>
        <taxon>Eukaryota</taxon>
        <taxon>Fungi</taxon>
        <taxon>Dikarya</taxon>
        <taxon>Ascomycota</taxon>
        <taxon>Pezizomycotina</taxon>
        <taxon>Eurotiomycetes</taxon>
        <taxon>Eurotiomycetidae</taxon>
        <taxon>Eurotiales</taxon>
        <taxon>Aspergillaceae</taxon>
        <taxon>Penicillium</taxon>
    </lineage>
</organism>
<name>A0A9W9F303_9EURO</name>
<dbReference type="Gene3D" id="1.10.4160.10">
    <property type="entry name" value="Hydantoin permease"/>
    <property type="match status" value="1"/>
</dbReference>
<dbReference type="EMBL" id="JAPMSZ010000009">
    <property type="protein sequence ID" value="KAJ5092634.1"/>
    <property type="molecule type" value="Genomic_DNA"/>
</dbReference>
<evidence type="ECO:0000256" key="3">
    <source>
        <dbReference type="ARBA" id="ARBA00022692"/>
    </source>
</evidence>
<reference evidence="8" key="1">
    <citation type="submission" date="2022-11" db="EMBL/GenBank/DDBJ databases">
        <authorList>
            <person name="Petersen C."/>
        </authorList>
    </citation>
    <scope>NUCLEOTIDE SEQUENCE</scope>
    <source>
        <strain evidence="8">IBT 34128</strain>
    </source>
</reference>
<comment type="subcellular location">
    <subcellularLocation>
        <location evidence="1">Membrane</location>
        <topology evidence="1">Multi-pass membrane protein</topology>
    </subcellularLocation>
</comment>
<dbReference type="Proteomes" id="UP001141434">
    <property type="component" value="Unassembled WGS sequence"/>
</dbReference>
<evidence type="ECO:0000256" key="5">
    <source>
        <dbReference type="ARBA" id="ARBA00023136"/>
    </source>
</evidence>
<evidence type="ECO:0000256" key="4">
    <source>
        <dbReference type="ARBA" id="ARBA00022989"/>
    </source>
</evidence>
<evidence type="ECO:0000256" key="7">
    <source>
        <dbReference type="SAM" id="Phobius"/>
    </source>
</evidence>
<dbReference type="GO" id="GO:0005886">
    <property type="term" value="C:plasma membrane"/>
    <property type="evidence" value="ECO:0007669"/>
    <property type="project" value="TreeGrafter"/>
</dbReference>
<evidence type="ECO:0008006" key="10">
    <source>
        <dbReference type="Google" id="ProtNLM"/>
    </source>
</evidence>
<feature type="transmembrane region" description="Helical" evidence="7">
    <location>
        <begin position="75"/>
        <end position="100"/>
    </location>
</feature>
<keyword evidence="9" id="KW-1185">Reference proteome</keyword>
<gene>
    <name evidence="8" type="ORF">NUU61_007504</name>
</gene>
<dbReference type="PANTHER" id="PTHR30618">
    <property type="entry name" value="NCS1 FAMILY PURINE/PYRIMIDINE TRANSPORTER"/>
    <property type="match status" value="1"/>
</dbReference>
<feature type="region of interest" description="Disordered" evidence="6">
    <location>
        <begin position="1"/>
        <end position="31"/>
    </location>
</feature>
<feature type="transmembrane region" description="Helical" evidence="7">
    <location>
        <begin position="167"/>
        <end position="188"/>
    </location>
</feature>
<sequence length="279" mass="30766">MDKPRFRPNPQESAQMGRSQPDRYPILPENPDSRWTLSENCNSYRAAYWISDAFNAATWQFASSIIAVGLTYREALGIVALSFFIMSFVIAGNGAVGAIYHVPFPVIARASWGFWGSYLAIVSRVVLAVFWFAIQNVNGGNAVRIMLGAIWPSFLSLQNGIPASEGITTNGMVGFLIFWLVQLPFLCLHPDRLRWLFVVKSVLVPIAWIAILIWAFVAEKGGGGIFDQQTASVSGSRYSWLFLANMTSVLGNYATLSVNQVGLETRTVALMQEANTTPV</sequence>
<dbReference type="PANTHER" id="PTHR30618:SF0">
    <property type="entry name" value="PURINE-URACIL PERMEASE NCS1"/>
    <property type="match status" value="1"/>
</dbReference>
<keyword evidence="3 7" id="KW-0812">Transmembrane</keyword>
<dbReference type="RefSeq" id="XP_056510829.1">
    <property type="nucleotide sequence ID" value="XM_056658029.1"/>
</dbReference>
<dbReference type="InterPro" id="IPR001248">
    <property type="entry name" value="Pur-cyt_permease"/>
</dbReference>
<keyword evidence="5 7" id="KW-0472">Membrane</keyword>
<evidence type="ECO:0000256" key="1">
    <source>
        <dbReference type="ARBA" id="ARBA00004141"/>
    </source>
</evidence>
<keyword evidence="4 7" id="KW-1133">Transmembrane helix</keyword>
<dbReference type="GeneID" id="81397198"/>
<dbReference type="Pfam" id="PF02133">
    <property type="entry name" value="Transp_cyt_pur"/>
    <property type="match status" value="1"/>
</dbReference>
<evidence type="ECO:0000256" key="6">
    <source>
        <dbReference type="SAM" id="MobiDB-lite"/>
    </source>
</evidence>
<comment type="caution">
    <text evidence="8">The sequence shown here is derived from an EMBL/GenBank/DDBJ whole genome shotgun (WGS) entry which is preliminary data.</text>
</comment>
<dbReference type="OrthoDB" id="2018619at2759"/>
<feature type="transmembrane region" description="Helical" evidence="7">
    <location>
        <begin position="112"/>
        <end position="134"/>
    </location>
</feature>
<proteinExistence type="inferred from homology"/>
<evidence type="ECO:0000313" key="8">
    <source>
        <dbReference type="EMBL" id="KAJ5092634.1"/>
    </source>
</evidence>
<evidence type="ECO:0000256" key="2">
    <source>
        <dbReference type="ARBA" id="ARBA00008974"/>
    </source>
</evidence>
<dbReference type="GO" id="GO:0015205">
    <property type="term" value="F:nucleobase transmembrane transporter activity"/>
    <property type="evidence" value="ECO:0007669"/>
    <property type="project" value="TreeGrafter"/>
</dbReference>